<dbReference type="AlphaFoldDB" id="A0A0C9SPN8"/>
<protein>
    <recommendedName>
        <fullName evidence="3">DDE-1 domain-containing protein</fullName>
    </recommendedName>
</protein>
<name>A0A0C9SPN8_PLICR</name>
<reference evidence="1 2" key="1">
    <citation type="submission" date="2014-06" db="EMBL/GenBank/DDBJ databases">
        <title>Evolutionary Origins and Diversification of the Mycorrhizal Mutualists.</title>
        <authorList>
            <consortium name="DOE Joint Genome Institute"/>
            <consortium name="Mycorrhizal Genomics Consortium"/>
            <person name="Kohler A."/>
            <person name="Kuo A."/>
            <person name="Nagy L.G."/>
            <person name="Floudas D."/>
            <person name="Copeland A."/>
            <person name="Barry K.W."/>
            <person name="Cichocki N."/>
            <person name="Veneault-Fourrey C."/>
            <person name="LaButti K."/>
            <person name="Lindquist E.A."/>
            <person name="Lipzen A."/>
            <person name="Lundell T."/>
            <person name="Morin E."/>
            <person name="Murat C."/>
            <person name="Riley R."/>
            <person name="Ohm R."/>
            <person name="Sun H."/>
            <person name="Tunlid A."/>
            <person name="Henrissat B."/>
            <person name="Grigoriev I.V."/>
            <person name="Hibbett D.S."/>
            <person name="Martin F."/>
        </authorList>
    </citation>
    <scope>NUCLEOTIDE SEQUENCE [LARGE SCALE GENOMIC DNA]</scope>
    <source>
        <strain evidence="1 2">FD-325 SS-3</strain>
    </source>
</reference>
<evidence type="ECO:0008006" key="3">
    <source>
        <dbReference type="Google" id="ProtNLM"/>
    </source>
</evidence>
<proteinExistence type="predicted"/>
<evidence type="ECO:0000313" key="2">
    <source>
        <dbReference type="Proteomes" id="UP000053263"/>
    </source>
</evidence>
<feature type="non-terminal residue" evidence="1">
    <location>
        <position position="1"/>
    </location>
</feature>
<evidence type="ECO:0000313" key="1">
    <source>
        <dbReference type="EMBL" id="KII82827.1"/>
    </source>
</evidence>
<dbReference type="HOGENOM" id="CLU_046752_2_2_1"/>
<dbReference type="OrthoDB" id="3341102at2759"/>
<keyword evidence="2" id="KW-1185">Reference proteome</keyword>
<accession>A0A0C9SPN8</accession>
<gene>
    <name evidence="1" type="ORF">PLICRDRAFT_70158</name>
</gene>
<dbReference type="Proteomes" id="UP000053263">
    <property type="component" value="Unassembled WGS sequence"/>
</dbReference>
<sequence length="137" mass="15377">LHHAVPEVFEKVAKDGSRFRCTESWVRKFLYANLKWTMRSATRAAQKLPPNAEDLCREQFLRLVLAARDCVIEHGGFHVNIDQTNVIYQPANSRTFEEVGSKQIAVVGQEEKRAFTLVVGVSGSGDLLPFQAIYAGK</sequence>
<dbReference type="EMBL" id="KN832624">
    <property type="protein sequence ID" value="KII82827.1"/>
    <property type="molecule type" value="Genomic_DNA"/>
</dbReference>
<organism evidence="1 2">
    <name type="scientific">Plicaturopsis crispa FD-325 SS-3</name>
    <dbReference type="NCBI Taxonomy" id="944288"/>
    <lineage>
        <taxon>Eukaryota</taxon>
        <taxon>Fungi</taxon>
        <taxon>Dikarya</taxon>
        <taxon>Basidiomycota</taxon>
        <taxon>Agaricomycotina</taxon>
        <taxon>Agaricomycetes</taxon>
        <taxon>Agaricomycetidae</taxon>
        <taxon>Amylocorticiales</taxon>
        <taxon>Amylocorticiaceae</taxon>
        <taxon>Plicatura</taxon>
        <taxon>Plicaturopsis crispa</taxon>
    </lineage>
</organism>
<feature type="non-terminal residue" evidence="1">
    <location>
        <position position="137"/>
    </location>
</feature>